<dbReference type="RefSeq" id="WP_088713652.1">
    <property type="nucleotide sequence ID" value="NZ_NFZT01000007.1"/>
</dbReference>
<comment type="caution">
    <text evidence="5">The sequence shown here is derived from an EMBL/GenBank/DDBJ whole genome shotgun (WGS) entry which is preliminary data.</text>
</comment>
<sequence>MFLNHTGSAVSAASLIALSATLAGPATAQHAAAMDAEMIPREALLGNPTKSQGRISPDGEWLSWLAPRDGIMNVWVAPASDPSAARPVTDDDERGIANHSWTPDSQYILTQQDKGGNENFHIYATNVQTAETRDLTPVDDNVRAVVQAVSNERPGEILVGLNDRNPQLFDMYLVDYRTGERTLAFENPGFAEVTVDHQLTPRLGFAPTAGGGAELYAIGEDGAPASEPLVTFPSEDFLTSGAVGFNKAGTDVYMLDSRDRDKAALVTLDLDTGETSMIAEPGESDISNVLFHPTTHAPLAYEMNYLKAGWTALDESVADDLERLESQATGNLQIVSTTDDNRKWVVIDDAAEKPGTYMLYDRDNGELTEMFTTRPELADAPLQPMHPLEIESRDGLTLVSYLTLPPGSDEDGDGRPDGALPTLLWVHGGPWARDEYGYNTVHQWMANRGYAVLSVNYRGSTGFGKEHVNKAIGEWSGKMHDDLIDAVDWAIEEGIAQPDKVAIGGGSYGGYATLVGVTFTPDKFACGVDIVGPSNLVTLIESFPDYWKPVLDGTFIKHIGDPADPAEREDMTARSPLTRADQIRVPLLIGQGGNDPRVTKIESDQIVEAMQQKELPVTYINYPDEGHGFQEPANRLSFFAAMEGFLGQCLGGRVQPIDDAFEGSSAEILAGAEFVEGLESTTGGE</sequence>
<evidence type="ECO:0000256" key="2">
    <source>
        <dbReference type="SAM" id="MobiDB-lite"/>
    </source>
</evidence>
<evidence type="ECO:0000259" key="4">
    <source>
        <dbReference type="Pfam" id="PF00326"/>
    </source>
</evidence>
<feature type="chain" id="PRO_5013393001" description="Peptidase S9 prolyl oligopeptidase catalytic domain-containing protein" evidence="3">
    <location>
        <begin position="29"/>
        <end position="685"/>
    </location>
</feature>
<dbReference type="InterPro" id="IPR011042">
    <property type="entry name" value="6-blade_b-propeller_TolB-like"/>
</dbReference>
<feature type="signal peptide" evidence="3">
    <location>
        <begin position="1"/>
        <end position="28"/>
    </location>
</feature>
<keyword evidence="6" id="KW-1185">Reference proteome</keyword>
<evidence type="ECO:0000313" key="6">
    <source>
        <dbReference type="Proteomes" id="UP000198462"/>
    </source>
</evidence>
<dbReference type="OrthoDB" id="1094230at2"/>
<dbReference type="Proteomes" id="UP000198462">
    <property type="component" value="Unassembled WGS sequence"/>
</dbReference>
<dbReference type="InterPro" id="IPR029058">
    <property type="entry name" value="AB_hydrolase_fold"/>
</dbReference>
<name>A0A219B214_9SPHN</name>
<feature type="domain" description="Peptidase S9 prolyl oligopeptidase catalytic" evidence="4">
    <location>
        <begin position="440"/>
        <end position="652"/>
    </location>
</feature>
<evidence type="ECO:0000256" key="1">
    <source>
        <dbReference type="ARBA" id="ARBA00022801"/>
    </source>
</evidence>
<dbReference type="GO" id="GO:0004252">
    <property type="term" value="F:serine-type endopeptidase activity"/>
    <property type="evidence" value="ECO:0007669"/>
    <property type="project" value="TreeGrafter"/>
</dbReference>
<dbReference type="AlphaFoldDB" id="A0A219B214"/>
<reference evidence="6" key="1">
    <citation type="submission" date="2017-05" db="EMBL/GenBank/DDBJ databases">
        <authorList>
            <person name="Lin X."/>
        </authorList>
    </citation>
    <scope>NUCLEOTIDE SEQUENCE [LARGE SCALE GENOMIC DNA]</scope>
    <source>
        <strain evidence="6">JLT2012</strain>
    </source>
</reference>
<evidence type="ECO:0000313" key="5">
    <source>
        <dbReference type="EMBL" id="OWV31858.1"/>
    </source>
</evidence>
<gene>
    <name evidence="5" type="ORF">B5C34_15260</name>
</gene>
<dbReference type="InterPro" id="IPR001375">
    <property type="entry name" value="Peptidase_S9_cat"/>
</dbReference>
<feature type="region of interest" description="Disordered" evidence="2">
    <location>
        <begin position="81"/>
        <end position="103"/>
    </location>
</feature>
<accession>A0A219B214</accession>
<dbReference type="PANTHER" id="PTHR42776:SF27">
    <property type="entry name" value="DIPEPTIDYL PEPTIDASE FAMILY MEMBER 6"/>
    <property type="match status" value="1"/>
</dbReference>
<dbReference type="PANTHER" id="PTHR42776">
    <property type="entry name" value="SERINE PEPTIDASE S9 FAMILY MEMBER"/>
    <property type="match status" value="1"/>
</dbReference>
<dbReference type="SUPFAM" id="SSF53474">
    <property type="entry name" value="alpha/beta-Hydrolases"/>
    <property type="match status" value="1"/>
</dbReference>
<dbReference type="Gene3D" id="2.120.10.30">
    <property type="entry name" value="TolB, C-terminal domain"/>
    <property type="match status" value="1"/>
</dbReference>
<dbReference type="GO" id="GO:0006508">
    <property type="term" value="P:proteolysis"/>
    <property type="evidence" value="ECO:0007669"/>
    <property type="project" value="InterPro"/>
</dbReference>
<keyword evidence="1" id="KW-0378">Hydrolase</keyword>
<dbReference type="EMBL" id="NFZT01000007">
    <property type="protein sequence ID" value="OWV31858.1"/>
    <property type="molecule type" value="Genomic_DNA"/>
</dbReference>
<protein>
    <recommendedName>
        <fullName evidence="4">Peptidase S9 prolyl oligopeptidase catalytic domain-containing protein</fullName>
    </recommendedName>
</protein>
<dbReference type="Pfam" id="PF00326">
    <property type="entry name" value="Peptidase_S9"/>
    <property type="match status" value="1"/>
</dbReference>
<evidence type="ECO:0000256" key="3">
    <source>
        <dbReference type="SAM" id="SignalP"/>
    </source>
</evidence>
<keyword evidence="3" id="KW-0732">Signal</keyword>
<organism evidence="5 6">
    <name type="scientific">Pacificimonas flava</name>
    <dbReference type="NCBI Taxonomy" id="1234595"/>
    <lineage>
        <taxon>Bacteria</taxon>
        <taxon>Pseudomonadati</taxon>
        <taxon>Pseudomonadota</taxon>
        <taxon>Alphaproteobacteria</taxon>
        <taxon>Sphingomonadales</taxon>
        <taxon>Sphingosinicellaceae</taxon>
        <taxon>Pacificimonas</taxon>
    </lineage>
</organism>
<proteinExistence type="predicted"/>
<dbReference type="SUPFAM" id="SSF82171">
    <property type="entry name" value="DPP6 N-terminal domain-like"/>
    <property type="match status" value="1"/>
</dbReference>
<dbReference type="Gene3D" id="3.40.50.1820">
    <property type="entry name" value="alpha/beta hydrolase"/>
    <property type="match status" value="1"/>
</dbReference>